<reference evidence="2" key="1">
    <citation type="journal article" date="2014" name="Int. J. Syst. Evol. Microbiol.">
        <title>Complete genome sequence of Corynebacterium casei LMG S-19264T (=DSM 44701T), isolated from a smear-ripened cheese.</title>
        <authorList>
            <consortium name="US DOE Joint Genome Institute (JGI-PGF)"/>
            <person name="Walter F."/>
            <person name="Albersmeier A."/>
            <person name="Kalinowski J."/>
            <person name="Ruckert C."/>
        </authorList>
    </citation>
    <scope>NUCLEOTIDE SEQUENCE</scope>
    <source>
        <strain evidence="2">CGMCC 1.15448</strain>
    </source>
</reference>
<dbReference type="Pfam" id="PF13274">
    <property type="entry name" value="SocA_Panacea"/>
    <property type="match status" value="1"/>
</dbReference>
<dbReference type="InterPro" id="IPR025272">
    <property type="entry name" value="SocA_Panacea"/>
</dbReference>
<evidence type="ECO:0000313" key="3">
    <source>
        <dbReference type="Proteomes" id="UP000607559"/>
    </source>
</evidence>
<sequence length="157" mass="17910">MPYSAAVIAYAFVKRGIKEGKPVTQMKLQKMVYFAHGYHLAMYGAPLIEEEFEAWKYGPVIPSIYRRYQLYGSEEINDLELIFDVSDLETALLNLSYEAHDAIDYTWEATKNLSAVQLSAWTHKAGSPWAEAFKPDVKSIPIKNDRIGQYFTGFLSN</sequence>
<dbReference type="EMBL" id="BMJC01000003">
    <property type="protein sequence ID" value="GGB08112.1"/>
    <property type="molecule type" value="Genomic_DNA"/>
</dbReference>
<name>A0A8J2UF34_9BACT</name>
<accession>A0A8J2UF34</accession>
<feature type="domain" description="Antitoxin SocA-like Panacea" evidence="1">
    <location>
        <begin position="28"/>
        <end position="129"/>
    </location>
</feature>
<gene>
    <name evidence="2" type="ORF">GCM10011511_34580</name>
</gene>
<comment type="caution">
    <text evidence="2">The sequence shown here is derived from an EMBL/GenBank/DDBJ whole genome shotgun (WGS) entry which is preliminary data.</text>
</comment>
<evidence type="ECO:0000259" key="1">
    <source>
        <dbReference type="Pfam" id="PF13274"/>
    </source>
</evidence>
<dbReference type="Proteomes" id="UP000607559">
    <property type="component" value="Unassembled WGS sequence"/>
</dbReference>
<organism evidence="2 3">
    <name type="scientific">Puia dinghuensis</name>
    <dbReference type="NCBI Taxonomy" id="1792502"/>
    <lineage>
        <taxon>Bacteria</taxon>
        <taxon>Pseudomonadati</taxon>
        <taxon>Bacteroidota</taxon>
        <taxon>Chitinophagia</taxon>
        <taxon>Chitinophagales</taxon>
        <taxon>Chitinophagaceae</taxon>
        <taxon>Puia</taxon>
    </lineage>
</organism>
<proteinExistence type="predicted"/>
<dbReference type="AlphaFoldDB" id="A0A8J2UF34"/>
<evidence type="ECO:0000313" key="2">
    <source>
        <dbReference type="EMBL" id="GGB08112.1"/>
    </source>
</evidence>
<dbReference type="RefSeq" id="WP_188933871.1">
    <property type="nucleotide sequence ID" value="NZ_BMJC01000003.1"/>
</dbReference>
<reference evidence="2" key="2">
    <citation type="submission" date="2020-09" db="EMBL/GenBank/DDBJ databases">
        <authorList>
            <person name="Sun Q."/>
            <person name="Zhou Y."/>
        </authorList>
    </citation>
    <scope>NUCLEOTIDE SEQUENCE</scope>
    <source>
        <strain evidence="2">CGMCC 1.15448</strain>
    </source>
</reference>
<keyword evidence="3" id="KW-1185">Reference proteome</keyword>
<protein>
    <recommendedName>
        <fullName evidence="1">Antitoxin SocA-like Panacea domain-containing protein</fullName>
    </recommendedName>
</protein>